<dbReference type="SUPFAM" id="SSF63748">
    <property type="entry name" value="Tudor/PWWP/MBT"/>
    <property type="match status" value="1"/>
</dbReference>
<feature type="compositionally biased region" description="Low complexity" evidence="1">
    <location>
        <begin position="154"/>
        <end position="164"/>
    </location>
</feature>
<evidence type="ECO:0000313" key="4">
    <source>
        <dbReference type="Proteomes" id="UP001152523"/>
    </source>
</evidence>
<dbReference type="Proteomes" id="UP001152523">
    <property type="component" value="Unassembled WGS sequence"/>
</dbReference>
<feature type="compositionally biased region" description="Basic residues" evidence="1">
    <location>
        <begin position="378"/>
        <end position="391"/>
    </location>
</feature>
<feature type="compositionally biased region" description="Basic and acidic residues" evidence="1">
    <location>
        <begin position="203"/>
        <end position="213"/>
    </location>
</feature>
<feature type="compositionally biased region" description="Basic and acidic residues" evidence="1">
    <location>
        <begin position="175"/>
        <end position="185"/>
    </location>
</feature>
<dbReference type="AlphaFoldDB" id="A0AAV0C5H6"/>
<dbReference type="InterPro" id="IPR000313">
    <property type="entry name" value="PWWP_dom"/>
</dbReference>
<dbReference type="CDD" id="cd05162">
    <property type="entry name" value="PWWP"/>
    <property type="match status" value="1"/>
</dbReference>
<evidence type="ECO:0000259" key="2">
    <source>
        <dbReference type="PROSITE" id="PS50812"/>
    </source>
</evidence>
<name>A0AAV0C5H6_9ASTE</name>
<organism evidence="3 4">
    <name type="scientific">Cuscuta epithymum</name>
    <dbReference type="NCBI Taxonomy" id="186058"/>
    <lineage>
        <taxon>Eukaryota</taxon>
        <taxon>Viridiplantae</taxon>
        <taxon>Streptophyta</taxon>
        <taxon>Embryophyta</taxon>
        <taxon>Tracheophyta</taxon>
        <taxon>Spermatophyta</taxon>
        <taxon>Magnoliopsida</taxon>
        <taxon>eudicotyledons</taxon>
        <taxon>Gunneridae</taxon>
        <taxon>Pentapetalae</taxon>
        <taxon>asterids</taxon>
        <taxon>lamiids</taxon>
        <taxon>Solanales</taxon>
        <taxon>Convolvulaceae</taxon>
        <taxon>Cuscuteae</taxon>
        <taxon>Cuscuta</taxon>
        <taxon>Cuscuta subgen. Cuscuta</taxon>
    </lineage>
</organism>
<protein>
    <recommendedName>
        <fullName evidence="2">PWWP domain-containing protein</fullName>
    </recommendedName>
</protein>
<gene>
    <name evidence="3" type="ORF">CEPIT_LOCUS2455</name>
</gene>
<dbReference type="Pfam" id="PF00855">
    <property type="entry name" value="PWWP"/>
    <property type="match status" value="1"/>
</dbReference>
<dbReference type="EMBL" id="CAMAPF010000012">
    <property type="protein sequence ID" value="CAH9066603.1"/>
    <property type="molecule type" value="Genomic_DNA"/>
</dbReference>
<feature type="compositionally biased region" description="Low complexity" evidence="1">
    <location>
        <begin position="320"/>
        <end position="339"/>
    </location>
</feature>
<feature type="domain" description="PWWP" evidence="2">
    <location>
        <begin position="16"/>
        <end position="78"/>
    </location>
</feature>
<sequence length="600" mass="66839">MGSTGDYGPKPIDAWAGGLVWVRRRNGSWWPGRIVRIEELPENNMISPRSGTPVKLLGREDSSVDWYNLEKSKRVKSFRCGEYDQCIEKAKAAATNSSKKIVKYARREDAILQALEIEKAYLGKHNPNLLSRLDDDHEQDKADHNMEKVEEDCNSSSENNNSSSAPALSQSGVSFEKEPMEDRGRIPMLSPSSKQTPNDSEDEGRGIRMRGLDDLVGTKSQKRKRCQVGHVHEFLKKKSRRRAMVKVLESTVLVPVPVLCDEGILSPSVSSAHDMCENGILIENESIPELREDGCLDSLFDVPLVTEEKHSGAGLSPLVSRASQKAQSEARAQSSQSSQVETLSLRNDELNESAGTSSAHRDISQWMEKGTTSEWQSKGKRNSRRHINKNKTRGLRKITDIDGEFDAKLAECPKYHKSIPVMEFEMHKGPAMESPMPQRLLPHRQSRFVVNPKYDSSAFCLRHHISDSSLYDVNVEVKSSYRPQHVPYVSLMTKHNGRPIVGHPITVEVLEETGPGLECFRTPTKNCVLATKSLKSKKIRTLSSLTGSQKQIQGKKVLVVKPKGPAVACVPLKVVFSRISEALMNSPIRAAHLVIGPTIV</sequence>
<feature type="compositionally biased region" description="Basic and acidic residues" evidence="1">
    <location>
        <begin position="132"/>
        <end position="148"/>
    </location>
</feature>
<keyword evidence="4" id="KW-1185">Reference proteome</keyword>
<feature type="region of interest" description="Disordered" evidence="1">
    <location>
        <begin position="311"/>
        <end position="391"/>
    </location>
</feature>
<dbReference type="PANTHER" id="PTHR33697:SF1">
    <property type="entry name" value="TUDOR_PWWP_MBT SUPERFAMILY PROTEIN"/>
    <property type="match status" value="1"/>
</dbReference>
<feature type="region of interest" description="Disordered" evidence="1">
    <location>
        <begin position="130"/>
        <end position="213"/>
    </location>
</feature>
<evidence type="ECO:0000256" key="1">
    <source>
        <dbReference type="SAM" id="MobiDB-lite"/>
    </source>
</evidence>
<evidence type="ECO:0000313" key="3">
    <source>
        <dbReference type="EMBL" id="CAH9066603.1"/>
    </source>
</evidence>
<dbReference type="PANTHER" id="PTHR33697">
    <property type="entry name" value="T17B22.17 PROTEIN-RELATED"/>
    <property type="match status" value="1"/>
</dbReference>
<reference evidence="3" key="1">
    <citation type="submission" date="2022-07" db="EMBL/GenBank/DDBJ databases">
        <authorList>
            <person name="Macas J."/>
            <person name="Novak P."/>
            <person name="Neumann P."/>
        </authorList>
    </citation>
    <scope>NUCLEOTIDE SEQUENCE</scope>
</reference>
<dbReference type="Gene3D" id="2.30.30.140">
    <property type="match status" value="1"/>
</dbReference>
<accession>A0AAV0C5H6</accession>
<dbReference type="PROSITE" id="PS50812">
    <property type="entry name" value="PWWP"/>
    <property type="match status" value="1"/>
</dbReference>
<comment type="caution">
    <text evidence="3">The sequence shown here is derived from an EMBL/GenBank/DDBJ whole genome shotgun (WGS) entry which is preliminary data.</text>
</comment>
<proteinExistence type="predicted"/>
<dbReference type="InterPro" id="IPR044679">
    <property type="entry name" value="PWWP2-like"/>
</dbReference>